<evidence type="ECO:0000256" key="1">
    <source>
        <dbReference type="SAM" id="Phobius"/>
    </source>
</evidence>
<keyword evidence="1" id="KW-1133">Transmembrane helix</keyword>
<name>A0A7G9S779_9MICO</name>
<sequence length="89" mass="10164">MSLETIMTIFGPIITFVAMVGGMIALYVSLRRPIVELDKKFEKKFDQVEKRFDQIDARFDQIGARFDQIDARFDKVDAAFDGLADSKVL</sequence>
<keyword evidence="1" id="KW-0472">Membrane</keyword>
<evidence type="ECO:0000313" key="3">
    <source>
        <dbReference type="Proteomes" id="UP000515934"/>
    </source>
</evidence>
<dbReference type="Gene3D" id="3.90.20.10">
    <property type="match status" value="1"/>
</dbReference>
<dbReference type="KEGG" id="ldn:H9L06_05285"/>
<gene>
    <name evidence="2" type="ORF">H9L06_05285</name>
</gene>
<organism evidence="2 3">
    <name type="scientific">Leucobacter denitrificans</name>
    <dbReference type="NCBI Taxonomy" id="683042"/>
    <lineage>
        <taxon>Bacteria</taxon>
        <taxon>Bacillati</taxon>
        <taxon>Actinomycetota</taxon>
        <taxon>Actinomycetes</taxon>
        <taxon>Micrococcales</taxon>
        <taxon>Microbacteriaceae</taxon>
        <taxon>Leucobacter</taxon>
    </lineage>
</organism>
<dbReference type="RefSeq" id="WP_187556162.1">
    <property type="nucleotide sequence ID" value="NZ_CP060716.1"/>
</dbReference>
<keyword evidence="1" id="KW-0812">Transmembrane</keyword>
<dbReference type="Proteomes" id="UP000515934">
    <property type="component" value="Chromosome"/>
</dbReference>
<evidence type="ECO:0000313" key="2">
    <source>
        <dbReference type="EMBL" id="QNN63704.1"/>
    </source>
</evidence>
<proteinExistence type="predicted"/>
<dbReference type="AlphaFoldDB" id="A0A7G9S779"/>
<dbReference type="EMBL" id="CP060716">
    <property type="protein sequence ID" value="QNN63704.1"/>
    <property type="molecule type" value="Genomic_DNA"/>
</dbReference>
<protein>
    <submittedName>
        <fullName evidence="2">Uncharacterized protein</fullName>
    </submittedName>
</protein>
<feature type="transmembrane region" description="Helical" evidence="1">
    <location>
        <begin position="6"/>
        <end position="30"/>
    </location>
</feature>
<keyword evidence="3" id="KW-1185">Reference proteome</keyword>
<reference evidence="2 3" key="1">
    <citation type="submission" date="2020-08" db="EMBL/GenBank/DDBJ databases">
        <title>Genome sequence of Leucobacter denitrificans KACC 14055T.</title>
        <authorList>
            <person name="Hyun D.-W."/>
            <person name="Bae J.-W."/>
        </authorList>
    </citation>
    <scope>NUCLEOTIDE SEQUENCE [LARGE SCALE GENOMIC DNA]</scope>
    <source>
        <strain evidence="2 3">KACC 14055</strain>
    </source>
</reference>
<accession>A0A7G9S779</accession>